<sequence length="65" mass="7312">VVTVNEDTMSTIQLNGSTITLLGTAHVSKESVELVEEKILSKDFDCVAVELCPARYENLKNRSWW</sequence>
<dbReference type="Pfam" id="PF01963">
    <property type="entry name" value="TraB_PrgY_gumN"/>
    <property type="match status" value="1"/>
</dbReference>
<protein>
    <recommendedName>
        <fullName evidence="2">TraB family protein</fullName>
    </recommendedName>
</protein>
<dbReference type="EMBL" id="UINC01005758">
    <property type="protein sequence ID" value="SVA23358.1"/>
    <property type="molecule type" value="Genomic_DNA"/>
</dbReference>
<gene>
    <name evidence="1" type="ORF">METZ01_LOCUS76212</name>
</gene>
<organism evidence="1">
    <name type="scientific">marine metagenome</name>
    <dbReference type="NCBI Taxonomy" id="408172"/>
    <lineage>
        <taxon>unclassified sequences</taxon>
        <taxon>metagenomes</taxon>
        <taxon>ecological metagenomes</taxon>
    </lineage>
</organism>
<evidence type="ECO:0008006" key="2">
    <source>
        <dbReference type="Google" id="ProtNLM"/>
    </source>
</evidence>
<accession>A0A381U744</accession>
<evidence type="ECO:0000313" key="1">
    <source>
        <dbReference type="EMBL" id="SVA23358.1"/>
    </source>
</evidence>
<dbReference type="AlphaFoldDB" id="A0A381U744"/>
<reference evidence="1" key="1">
    <citation type="submission" date="2018-05" db="EMBL/GenBank/DDBJ databases">
        <authorList>
            <person name="Lanie J.A."/>
            <person name="Ng W.-L."/>
            <person name="Kazmierczak K.M."/>
            <person name="Andrzejewski T.M."/>
            <person name="Davidsen T.M."/>
            <person name="Wayne K.J."/>
            <person name="Tettelin H."/>
            <person name="Glass J.I."/>
            <person name="Rusch D."/>
            <person name="Podicherti R."/>
            <person name="Tsui H.-C.T."/>
            <person name="Winkler M.E."/>
        </authorList>
    </citation>
    <scope>NUCLEOTIDE SEQUENCE</scope>
</reference>
<name>A0A381U744_9ZZZZ</name>
<dbReference type="InterPro" id="IPR002816">
    <property type="entry name" value="TraB/PrgY/GumN_fam"/>
</dbReference>
<feature type="non-terminal residue" evidence="1">
    <location>
        <position position="1"/>
    </location>
</feature>
<feature type="non-terminal residue" evidence="1">
    <location>
        <position position="65"/>
    </location>
</feature>
<proteinExistence type="predicted"/>